<dbReference type="InterPro" id="IPR041588">
    <property type="entry name" value="Integrase_H2C2"/>
</dbReference>
<dbReference type="EnsemblMetazoa" id="AALFPA23_023836.R35520">
    <property type="protein sequence ID" value="AALFPA23_023836.P35520"/>
    <property type="gene ID" value="AALFPA23_023836"/>
</dbReference>
<name>A0ABM2A2I3_AEDAL</name>
<dbReference type="Pfam" id="PF17921">
    <property type="entry name" value="Integrase_H2C2"/>
    <property type="match status" value="1"/>
</dbReference>
<keyword evidence="4" id="KW-0540">Nuclease</keyword>
<dbReference type="GeneID" id="134285072"/>
<evidence type="ECO:0000256" key="7">
    <source>
        <dbReference type="ARBA" id="ARBA00022918"/>
    </source>
</evidence>
<dbReference type="Gene3D" id="3.10.10.10">
    <property type="entry name" value="HIV Type 1 Reverse Transcriptase, subunit A, domain 1"/>
    <property type="match status" value="1"/>
</dbReference>
<keyword evidence="3" id="KW-0548">Nucleotidyltransferase</keyword>
<dbReference type="SUPFAM" id="SSF53098">
    <property type="entry name" value="Ribonuclease H-like"/>
    <property type="match status" value="1"/>
</dbReference>
<dbReference type="PANTHER" id="PTHR37984">
    <property type="entry name" value="PROTEIN CBG26694"/>
    <property type="match status" value="1"/>
</dbReference>
<dbReference type="Proteomes" id="UP000069940">
    <property type="component" value="Unassembled WGS sequence"/>
</dbReference>
<dbReference type="SUPFAM" id="SSF56672">
    <property type="entry name" value="DNA/RNA polymerases"/>
    <property type="match status" value="1"/>
</dbReference>
<dbReference type="EC" id="2.7.7.49" evidence="1"/>
<evidence type="ECO:0000256" key="3">
    <source>
        <dbReference type="ARBA" id="ARBA00022695"/>
    </source>
</evidence>
<feature type="domain" description="Integrase catalytic" evidence="9">
    <location>
        <begin position="528"/>
        <end position="676"/>
    </location>
</feature>
<evidence type="ECO:0000256" key="5">
    <source>
        <dbReference type="ARBA" id="ARBA00022759"/>
    </source>
</evidence>
<sequence>MQLVEKSNGKLRICIDPKPLNECIKREHFLIPTQEDLFSSLSGKRVFSVLDLSSGFWQMELDRDSSDLTTFMTPFGRFRWKRVLFGLNNAPEMFQRKMVSIFGDIPGVVVYFDDVLIAGLNEEDHDRALALVIERTRQNNVKFNGDKLQYRQDTVSFMGSIIGDGQLHPLNKDVRAITEMPKPTCVADVTRLLGLLKYLAKYIPNLSKRTSHLRELTHHGAKWEWTNEHDRELKDLLSSISTKPTLAIYDPSKPCVVQTDSSKDGLGCVLLQDHGPVAYASRTLTSCEQKWAQIEKELLAVVFACQRFHHFLYGREFTVQSDHKPLETLVKRDIDDVTPRLQRLFMILLKYPGLSIVYIPGKEVAVADCLSRAPLPEVDEVNEDLQGVVHSLTKNACMSKDNYDLYLQVLASDERYMRIVRYVVDGWPPYHKLDDLSQLFHKFREELHYENGLLFKNHRLVVPTELQSQISKWLHAAHLGIDKTLAKARIQFFWPGMTNDLTELVSSCTICEKFRRNNCKEPLVQGEIPEYPFQQVSTDIYEYGGHDWLVVIDAYSGFICSDKLQDKTMASVCKLFNKFFNCYGYPTVVRSDNVPFNCLETEKYANQNNIKFVFSSPRYPQSNGLAEKAVAIAKNILKRCYEVGEVDQFQYRLLEYNSTPVASMKVSPSQLFFGRQIKTRLPMDESLLIREGIEESVVQRRIEQKRNIQKRYYDRSSKQLPLFSIGDRVLFKKNSKEWHYGQVIRDVNGKSFIVRDNFGSHYRRNRRFMTKTTNNESK</sequence>
<evidence type="ECO:0000256" key="4">
    <source>
        <dbReference type="ARBA" id="ARBA00022722"/>
    </source>
</evidence>
<keyword evidence="11" id="KW-1185">Reference proteome</keyword>
<evidence type="ECO:0000313" key="11">
    <source>
        <dbReference type="Proteomes" id="UP000069940"/>
    </source>
</evidence>
<evidence type="ECO:0000259" key="9">
    <source>
        <dbReference type="PROSITE" id="PS50994"/>
    </source>
</evidence>
<dbReference type="PANTHER" id="PTHR37984:SF8">
    <property type="entry name" value="CCHC-TYPE DOMAIN-CONTAINING PROTEIN"/>
    <property type="match status" value="1"/>
</dbReference>
<accession>A0ABM2A2I3</accession>
<dbReference type="CDD" id="cd01647">
    <property type="entry name" value="RT_LTR"/>
    <property type="match status" value="1"/>
</dbReference>
<dbReference type="Gene3D" id="1.10.340.70">
    <property type="match status" value="1"/>
</dbReference>
<feature type="domain" description="Reverse transcriptase" evidence="8">
    <location>
        <begin position="1"/>
        <end position="162"/>
    </location>
</feature>
<dbReference type="InterPro" id="IPR001584">
    <property type="entry name" value="Integrase_cat-core"/>
</dbReference>
<proteinExistence type="predicted"/>
<evidence type="ECO:0000256" key="2">
    <source>
        <dbReference type="ARBA" id="ARBA00022679"/>
    </source>
</evidence>
<dbReference type="CDD" id="cd09274">
    <property type="entry name" value="RNase_HI_RT_Ty3"/>
    <property type="match status" value="1"/>
</dbReference>
<dbReference type="PROSITE" id="PS50994">
    <property type="entry name" value="INTEGRASE"/>
    <property type="match status" value="1"/>
</dbReference>
<keyword evidence="7" id="KW-0695">RNA-directed DNA polymerase</keyword>
<reference evidence="11" key="1">
    <citation type="journal article" date="2015" name="Proc. Natl. Acad. Sci. U.S.A.">
        <title>Genome sequence of the Asian Tiger mosquito, Aedes albopictus, reveals insights into its biology, genetics, and evolution.</title>
        <authorList>
            <person name="Chen X.G."/>
            <person name="Jiang X."/>
            <person name="Gu J."/>
            <person name="Xu M."/>
            <person name="Wu Y."/>
            <person name="Deng Y."/>
            <person name="Zhang C."/>
            <person name="Bonizzoni M."/>
            <person name="Dermauw W."/>
            <person name="Vontas J."/>
            <person name="Armbruster P."/>
            <person name="Huang X."/>
            <person name="Yang Y."/>
            <person name="Zhang H."/>
            <person name="He W."/>
            <person name="Peng H."/>
            <person name="Liu Y."/>
            <person name="Wu K."/>
            <person name="Chen J."/>
            <person name="Lirakis M."/>
            <person name="Topalis P."/>
            <person name="Van Leeuwen T."/>
            <person name="Hall A.B."/>
            <person name="Jiang X."/>
            <person name="Thorpe C."/>
            <person name="Mueller R.L."/>
            <person name="Sun C."/>
            <person name="Waterhouse R.M."/>
            <person name="Yan G."/>
            <person name="Tu Z.J."/>
            <person name="Fang X."/>
            <person name="James A.A."/>
        </authorList>
    </citation>
    <scope>NUCLEOTIDE SEQUENCE [LARGE SCALE GENOMIC DNA]</scope>
    <source>
        <strain evidence="11">Foshan</strain>
    </source>
</reference>
<dbReference type="InterPro" id="IPR036397">
    <property type="entry name" value="RNaseH_sf"/>
</dbReference>
<dbReference type="RefSeq" id="XP_062701081.1">
    <property type="nucleotide sequence ID" value="XM_062845097.1"/>
</dbReference>
<dbReference type="InterPro" id="IPR041373">
    <property type="entry name" value="RT_RNaseH"/>
</dbReference>
<dbReference type="InterPro" id="IPR043502">
    <property type="entry name" value="DNA/RNA_pol_sf"/>
</dbReference>
<dbReference type="Gene3D" id="3.30.420.10">
    <property type="entry name" value="Ribonuclease H-like superfamily/Ribonuclease H"/>
    <property type="match status" value="1"/>
</dbReference>
<evidence type="ECO:0000256" key="1">
    <source>
        <dbReference type="ARBA" id="ARBA00012493"/>
    </source>
</evidence>
<keyword evidence="5" id="KW-0255">Endonuclease</keyword>
<dbReference type="Gene3D" id="3.10.20.370">
    <property type="match status" value="1"/>
</dbReference>
<dbReference type="InterPro" id="IPR043128">
    <property type="entry name" value="Rev_trsase/Diguanyl_cyclase"/>
</dbReference>
<dbReference type="InterPro" id="IPR012337">
    <property type="entry name" value="RNaseH-like_sf"/>
</dbReference>
<keyword evidence="6" id="KW-0378">Hydrolase</keyword>
<keyword evidence="2" id="KW-0808">Transferase</keyword>
<dbReference type="Pfam" id="PF17917">
    <property type="entry name" value="RT_RNaseH"/>
    <property type="match status" value="1"/>
</dbReference>
<dbReference type="Gene3D" id="3.30.70.270">
    <property type="match status" value="2"/>
</dbReference>
<dbReference type="PROSITE" id="PS50878">
    <property type="entry name" value="RT_POL"/>
    <property type="match status" value="1"/>
</dbReference>
<dbReference type="Pfam" id="PF00078">
    <property type="entry name" value="RVT_1"/>
    <property type="match status" value="1"/>
</dbReference>
<evidence type="ECO:0000259" key="8">
    <source>
        <dbReference type="PROSITE" id="PS50878"/>
    </source>
</evidence>
<protein>
    <recommendedName>
        <fullName evidence="1">RNA-directed DNA polymerase</fullName>
        <ecNumber evidence="1">2.7.7.49</ecNumber>
    </recommendedName>
</protein>
<dbReference type="InterPro" id="IPR050951">
    <property type="entry name" value="Retrovirus_Pol_polyprotein"/>
</dbReference>
<evidence type="ECO:0000313" key="10">
    <source>
        <dbReference type="EnsemblMetazoa" id="AALFPA23_023836.P35520"/>
    </source>
</evidence>
<reference evidence="10" key="2">
    <citation type="submission" date="2025-05" db="UniProtKB">
        <authorList>
            <consortium name="EnsemblMetazoa"/>
        </authorList>
    </citation>
    <scope>IDENTIFICATION</scope>
    <source>
        <strain evidence="10">Foshan</strain>
    </source>
</reference>
<evidence type="ECO:0000256" key="6">
    <source>
        <dbReference type="ARBA" id="ARBA00022801"/>
    </source>
</evidence>
<dbReference type="InterPro" id="IPR000477">
    <property type="entry name" value="RT_dom"/>
</dbReference>
<organism evidence="10 11">
    <name type="scientific">Aedes albopictus</name>
    <name type="common">Asian tiger mosquito</name>
    <name type="synonym">Stegomyia albopicta</name>
    <dbReference type="NCBI Taxonomy" id="7160"/>
    <lineage>
        <taxon>Eukaryota</taxon>
        <taxon>Metazoa</taxon>
        <taxon>Ecdysozoa</taxon>
        <taxon>Arthropoda</taxon>
        <taxon>Hexapoda</taxon>
        <taxon>Insecta</taxon>
        <taxon>Pterygota</taxon>
        <taxon>Neoptera</taxon>
        <taxon>Endopterygota</taxon>
        <taxon>Diptera</taxon>
        <taxon>Nematocera</taxon>
        <taxon>Culicoidea</taxon>
        <taxon>Culicidae</taxon>
        <taxon>Culicinae</taxon>
        <taxon>Aedini</taxon>
        <taxon>Aedes</taxon>
        <taxon>Stegomyia</taxon>
    </lineage>
</organism>